<name>A0ABC8TLY8_9AQUA</name>
<dbReference type="EMBL" id="CAUOFW020005503">
    <property type="protein sequence ID" value="CAK9170475.1"/>
    <property type="molecule type" value="Genomic_DNA"/>
</dbReference>
<protein>
    <recommendedName>
        <fullName evidence="8">CASP-like protein</fullName>
    </recommendedName>
</protein>
<reference evidence="10 11" key="1">
    <citation type="submission" date="2024-02" db="EMBL/GenBank/DDBJ databases">
        <authorList>
            <person name="Vignale AGUSTIN F."/>
            <person name="Sosa J E."/>
            <person name="Modenutti C."/>
        </authorList>
    </citation>
    <scope>NUCLEOTIDE SEQUENCE [LARGE SCALE GENOMIC DNA]</scope>
</reference>
<feature type="transmembrane region" description="Helical" evidence="8">
    <location>
        <begin position="134"/>
        <end position="158"/>
    </location>
</feature>
<proteinExistence type="inferred from homology"/>
<evidence type="ECO:0000256" key="1">
    <source>
        <dbReference type="ARBA" id="ARBA00004651"/>
    </source>
</evidence>
<feature type="transmembrane region" description="Helical" evidence="8">
    <location>
        <begin position="103"/>
        <end position="122"/>
    </location>
</feature>
<evidence type="ECO:0000259" key="9">
    <source>
        <dbReference type="Pfam" id="PF04535"/>
    </source>
</evidence>
<feature type="transmembrane region" description="Helical" evidence="8">
    <location>
        <begin position="16"/>
        <end position="36"/>
    </location>
</feature>
<organism evidence="10 11">
    <name type="scientific">Ilex paraguariensis</name>
    <name type="common">yerba mate</name>
    <dbReference type="NCBI Taxonomy" id="185542"/>
    <lineage>
        <taxon>Eukaryota</taxon>
        <taxon>Viridiplantae</taxon>
        <taxon>Streptophyta</taxon>
        <taxon>Embryophyta</taxon>
        <taxon>Tracheophyta</taxon>
        <taxon>Spermatophyta</taxon>
        <taxon>Magnoliopsida</taxon>
        <taxon>eudicotyledons</taxon>
        <taxon>Gunneridae</taxon>
        <taxon>Pentapetalae</taxon>
        <taxon>asterids</taxon>
        <taxon>campanulids</taxon>
        <taxon>Aquifoliales</taxon>
        <taxon>Aquifoliaceae</taxon>
        <taxon>Ilex</taxon>
    </lineage>
</organism>
<dbReference type="AlphaFoldDB" id="A0ABC8TLY8"/>
<dbReference type="PANTHER" id="PTHR33573">
    <property type="entry name" value="CASP-LIKE PROTEIN 4A4"/>
    <property type="match status" value="1"/>
</dbReference>
<comment type="caution">
    <text evidence="10">The sequence shown here is derived from an EMBL/GenBank/DDBJ whole genome shotgun (WGS) entry which is preliminary data.</text>
</comment>
<keyword evidence="7 8" id="KW-0472">Membrane</keyword>
<keyword evidence="5 8" id="KW-0812">Transmembrane</keyword>
<dbReference type="PANTHER" id="PTHR33573:SF14">
    <property type="entry name" value="CASP-LIKE PROTEIN"/>
    <property type="match status" value="1"/>
</dbReference>
<evidence type="ECO:0000313" key="11">
    <source>
        <dbReference type="Proteomes" id="UP001642360"/>
    </source>
</evidence>
<feature type="domain" description="Casparian strip membrane protein" evidence="9">
    <location>
        <begin position="12"/>
        <end position="147"/>
    </location>
</feature>
<gene>
    <name evidence="10" type="ORF">ILEXP_LOCUS39972</name>
</gene>
<evidence type="ECO:0000256" key="4">
    <source>
        <dbReference type="ARBA" id="ARBA00022475"/>
    </source>
</evidence>
<dbReference type="GO" id="GO:0005886">
    <property type="term" value="C:plasma membrane"/>
    <property type="evidence" value="ECO:0007669"/>
    <property type="project" value="UniProtKB-SubCell"/>
</dbReference>
<evidence type="ECO:0000313" key="10">
    <source>
        <dbReference type="EMBL" id="CAK9170475.1"/>
    </source>
</evidence>
<dbReference type="InterPro" id="IPR006702">
    <property type="entry name" value="CASP_dom"/>
</dbReference>
<keyword evidence="4 8" id="KW-1003">Cell membrane</keyword>
<accession>A0ABC8TLY8</accession>
<evidence type="ECO:0000256" key="2">
    <source>
        <dbReference type="ARBA" id="ARBA00007651"/>
    </source>
</evidence>
<dbReference type="Proteomes" id="UP001642360">
    <property type="component" value="Unassembled WGS sequence"/>
</dbReference>
<keyword evidence="6 8" id="KW-1133">Transmembrane helix</keyword>
<evidence type="ECO:0000256" key="7">
    <source>
        <dbReference type="ARBA" id="ARBA00023136"/>
    </source>
</evidence>
<comment type="subcellular location">
    <subcellularLocation>
        <location evidence="1 8">Cell membrane</location>
        <topology evidence="1 8">Multi-pass membrane protein</topology>
    </subcellularLocation>
</comment>
<keyword evidence="11" id="KW-1185">Reference proteome</keyword>
<feature type="transmembrane region" description="Helical" evidence="8">
    <location>
        <begin position="56"/>
        <end position="82"/>
    </location>
</feature>
<evidence type="ECO:0000256" key="5">
    <source>
        <dbReference type="ARBA" id="ARBA00022692"/>
    </source>
</evidence>
<dbReference type="Pfam" id="PF04535">
    <property type="entry name" value="CASP_dom"/>
    <property type="match status" value="1"/>
</dbReference>
<comment type="subunit">
    <text evidence="3 8">Homodimer and heterodimers.</text>
</comment>
<evidence type="ECO:0000256" key="6">
    <source>
        <dbReference type="ARBA" id="ARBA00022989"/>
    </source>
</evidence>
<sequence length="167" mass="18385">MLEAQSDVPLGSKLRVIMVVARVVTFVSAIIAFAVMKTNNATTNQYRLRYKDISSYRYALLTMVVGVAYSLLQIPFAIYYLITGKRLVNRYAFLQFDFYGDKVTLVILASGIGAVFGATTDLDRAYNAENFGDFFSMAYLSAGFLLIGTVSSGVSSVISSMTLSKRE</sequence>
<comment type="similarity">
    <text evidence="2 8">Belongs to the Casparian strip membrane proteins (CASP) family.</text>
</comment>
<evidence type="ECO:0000256" key="8">
    <source>
        <dbReference type="RuleBase" id="RU361233"/>
    </source>
</evidence>
<evidence type="ECO:0000256" key="3">
    <source>
        <dbReference type="ARBA" id="ARBA00011489"/>
    </source>
</evidence>